<dbReference type="GO" id="GO:0016787">
    <property type="term" value="F:hydrolase activity"/>
    <property type="evidence" value="ECO:0007669"/>
    <property type="project" value="UniProtKB-KW"/>
</dbReference>
<dbReference type="SMART" id="SM00507">
    <property type="entry name" value="HNHc"/>
    <property type="match status" value="1"/>
</dbReference>
<evidence type="ECO:0000313" key="7">
    <source>
        <dbReference type="Proteomes" id="UP000036834"/>
    </source>
</evidence>
<dbReference type="InterPro" id="IPR002711">
    <property type="entry name" value="HNH"/>
</dbReference>
<protein>
    <recommendedName>
        <fullName evidence="4">Putative HNH nuclease YajD</fullName>
    </recommendedName>
</protein>
<evidence type="ECO:0000256" key="3">
    <source>
        <dbReference type="ARBA" id="ARBA00038412"/>
    </source>
</evidence>
<dbReference type="InterPro" id="IPR003615">
    <property type="entry name" value="HNH_nuc"/>
</dbReference>
<dbReference type="AlphaFoldDB" id="A0A0K9YYP2"/>
<dbReference type="GO" id="GO:0004519">
    <property type="term" value="F:endonuclease activity"/>
    <property type="evidence" value="ECO:0007669"/>
    <property type="project" value="UniProtKB-KW"/>
</dbReference>
<dbReference type="Proteomes" id="UP000036834">
    <property type="component" value="Unassembled WGS sequence"/>
</dbReference>
<dbReference type="GO" id="GO:0005829">
    <property type="term" value="C:cytosol"/>
    <property type="evidence" value="ECO:0007669"/>
    <property type="project" value="TreeGrafter"/>
</dbReference>
<accession>A0A0K9YYP2</accession>
<dbReference type="PATRIC" id="fig|54915.3.peg.6916"/>
<feature type="domain" description="HNH nuclease" evidence="5">
    <location>
        <begin position="46"/>
        <end position="102"/>
    </location>
</feature>
<dbReference type="CDD" id="cd00085">
    <property type="entry name" value="HNHc"/>
    <property type="match status" value="1"/>
</dbReference>
<organism evidence="6 7">
    <name type="scientific">Brevibacillus reuszeri</name>
    <dbReference type="NCBI Taxonomy" id="54915"/>
    <lineage>
        <taxon>Bacteria</taxon>
        <taxon>Bacillati</taxon>
        <taxon>Bacillota</taxon>
        <taxon>Bacilli</taxon>
        <taxon>Bacillales</taxon>
        <taxon>Paenibacillaceae</taxon>
        <taxon>Brevibacillus</taxon>
    </lineage>
</organism>
<sequence length="116" mass="13272">MKKFCRKQGCSKLTADQYCEAHKDHVKQYNQERGTAAQRGYDARWRKSRARFLRDNPLCKDCLDVGKVIAATVVDHITPHRGNVVLFWDEKNWQGLCSTCHSRKTAKEDGGFGNGK</sequence>
<evidence type="ECO:0000256" key="1">
    <source>
        <dbReference type="ARBA" id="ARBA00022722"/>
    </source>
</evidence>
<dbReference type="Pfam" id="PF01844">
    <property type="entry name" value="HNH"/>
    <property type="match status" value="1"/>
</dbReference>
<gene>
    <name evidence="6" type="ORF">ADS79_07415</name>
</gene>
<keyword evidence="6" id="KW-0255">Endonuclease</keyword>
<evidence type="ECO:0000256" key="2">
    <source>
        <dbReference type="ARBA" id="ARBA00022801"/>
    </source>
</evidence>
<dbReference type="GO" id="GO:0008270">
    <property type="term" value="F:zinc ion binding"/>
    <property type="evidence" value="ECO:0007669"/>
    <property type="project" value="InterPro"/>
</dbReference>
<evidence type="ECO:0000313" key="6">
    <source>
        <dbReference type="EMBL" id="KNB73757.1"/>
    </source>
</evidence>
<dbReference type="EMBL" id="LGIQ01000005">
    <property type="protein sequence ID" value="KNB73757.1"/>
    <property type="molecule type" value="Genomic_DNA"/>
</dbReference>
<evidence type="ECO:0000256" key="4">
    <source>
        <dbReference type="ARBA" id="ARBA00040194"/>
    </source>
</evidence>
<keyword evidence="1" id="KW-0540">Nuclease</keyword>
<dbReference type="PANTHER" id="PTHR41286">
    <property type="entry name" value="HNH NUCLEASE YAJD-RELATED"/>
    <property type="match status" value="1"/>
</dbReference>
<keyword evidence="2" id="KW-0378">Hydrolase</keyword>
<proteinExistence type="inferred from homology"/>
<dbReference type="STRING" id="54915.ADS79_07415"/>
<comment type="similarity">
    <text evidence="3">Belongs to the HNH nuclease family.</text>
</comment>
<dbReference type="GO" id="GO:0003676">
    <property type="term" value="F:nucleic acid binding"/>
    <property type="evidence" value="ECO:0007669"/>
    <property type="project" value="InterPro"/>
</dbReference>
<dbReference type="PANTHER" id="PTHR41286:SF1">
    <property type="entry name" value="HNH NUCLEASE YAJD-RELATED"/>
    <property type="match status" value="1"/>
</dbReference>
<name>A0A0K9YYP2_9BACL</name>
<reference evidence="7" key="1">
    <citation type="submission" date="2015-07" db="EMBL/GenBank/DDBJ databases">
        <title>Genome sequencing project for genomic taxonomy and phylogenomics of Bacillus-like bacteria.</title>
        <authorList>
            <person name="Liu B."/>
            <person name="Wang J."/>
            <person name="Zhu Y."/>
            <person name="Liu G."/>
            <person name="Chen Q."/>
            <person name="Chen Z."/>
            <person name="Lan J."/>
            <person name="Che J."/>
            <person name="Ge C."/>
            <person name="Shi H."/>
            <person name="Pan Z."/>
            <person name="Liu X."/>
        </authorList>
    </citation>
    <scope>NUCLEOTIDE SEQUENCE [LARGE SCALE GENOMIC DNA]</scope>
    <source>
        <strain evidence="7">DSM 9887</strain>
    </source>
</reference>
<evidence type="ECO:0000259" key="5">
    <source>
        <dbReference type="SMART" id="SM00507"/>
    </source>
</evidence>
<comment type="caution">
    <text evidence="6">The sequence shown here is derived from an EMBL/GenBank/DDBJ whole genome shotgun (WGS) entry which is preliminary data.</text>
</comment>
<dbReference type="Gene3D" id="1.10.30.50">
    <property type="match status" value="1"/>
</dbReference>